<organism evidence="3 4">
    <name type="scientific">Planctomyces bekefii</name>
    <dbReference type="NCBI Taxonomy" id="1653850"/>
    <lineage>
        <taxon>Bacteria</taxon>
        <taxon>Pseudomonadati</taxon>
        <taxon>Planctomycetota</taxon>
        <taxon>Planctomycetia</taxon>
        <taxon>Planctomycetales</taxon>
        <taxon>Planctomycetaceae</taxon>
        <taxon>Planctomyces</taxon>
    </lineage>
</organism>
<dbReference type="Gene3D" id="1.25.40.10">
    <property type="entry name" value="Tetratricopeptide repeat domain"/>
    <property type="match status" value="1"/>
</dbReference>
<keyword evidence="1" id="KW-0677">Repeat</keyword>
<reference evidence="3 4" key="2">
    <citation type="submission" date="2019-08" db="EMBL/GenBank/DDBJ databases">
        <authorList>
            <person name="Henke P."/>
        </authorList>
    </citation>
    <scope>NUCLEOTIDE SEQUENCE [LARGE SCALE GENOMIC DNA]</scope>
    <source>
        <strain evidence="3">Phe10_nw2017</strain>
    </source>
</reference>
<name>A0A5C6M6G4_9PLAN</name>
<gene>
    <name evidence="3" type="ORF">E3A20_11450</name>
</gene>
<proteinExistence type="predicted"/>
<dbReference type="PANTHER" id="PTHR45586:SF1">
    <property type="entry name" value="LIPOPOLYSACCHARIDE ASSEMBLY PROTEIN B"/>
    <property type="match status" value="1"/>
</dbReference>
<protein>
    <submittedName>
        <fullName evidence="3">Uncharacterized protein</fullName>
    </submittedName>
</protein>
<sequence length="345" mass="37694">MAALLAVLAVTAVQPFIVREAAFRAIDRRELSAGRRLLEWVGNSWMPVAGGAVLEVRVAMLDGDRGAAERLLGELSGQDGEELELERVLVQFRAGEMGQTAEWLVAGQERLSASDFRHVLEALIDGAIRAGDEPLATQVLELWKADAGVDVGAAAGGPVWQQAKLESWLGDLAWSRSLPDVAIVHFRRALELESGNEVARLKLAELLLQYGPEEAQTHLEFLQARKPDNRDVLLRLAACYRELGESERAARVLDELLQRRGEDVLVLLERGRLALDDGKLSEAERWLRESEKRAPAHREVLLSLSQCLQLAGRTDEAETYRRMVESMDQGGIGGAAVGAGAGGGR</sequence>
<accession>A0A5C6M6G4</accession>
<evidence type="ECO:0000256" key="2">
    <source>
        <dbReference type="ARBA" id="ARBA00022803"/>
    </source>
</evidence>
<dbReference type="InterPro" id="IPR011990">
    <property type="entry name" value="TPR-like_helical_dom_sf"/>
</dbReference>
<keyword evidence="4" id="KW-1185">Reference proteome</keyword>
<dbReference type="Pfam" id="PF14559">
    <property type="entry name" value="TPR_19"/>
    <property type="match status" value="1"/>
</dbReference>
<evidence type="ECO:0000256" key="1">
    <source>
        <dbReference type="ARBA" id="ARBA00022737"/>
    </source>
</evidence>
<keyword evidence="2" id="KW-0802">TPR repeat</keyword>
<reference evidence="3 4" key="1">
    <citation type="submission" date="2019-08" db="EMBL/GenBank/DDBJ databases">
        <title>100 year-old enigma solved: identification of Planctomyces bekefii, the type genus and species of the phylum Planctomycetes.</title>
        <authorList>
            <person name="Svetlana D.N."/>
            <person name="Overmann J."/>
        </authorList>
    </citation>
    <scope>NUCLEOTIDE SEQUENCE [LARGE SCALE GENOMIC DNA]</scope>
    <source>
        <strain evidence="3">Phe10_nw2017</strain>
    </source>
</reference>
<evidence type="ECO:0000313" key="4">
    <source>
        <dbReference type="Proteomes" id="UP000321083"/>
    </source>
</evidence>
<comment type="caution">
    <text evidence="3">The sequence shown here is derived from an EMBL/GenBank/DDBJ whole genome shotgun (WGS) entry which is preliminary data.</text>
</comment>
<dbReference type="SUPFAM" id="SSF48452">
    <property type="entry name" value="TPR-like"/>
    <property type="match status" value="1"/>
</dbReference>
<dbReference type="InterPro" id="IPR019734">
    <property type="entry name" value="TPR_rpt"/>
</dbReference>
<dbReference type="AlphaFoldDB" id="A0A5C6M6G4"/>
<dbReference type="PANTHER" id="PTHR45586">
    <property type="entry name" value="TPR REPEAT-CONTAINING PROTEIN PA4667"/>
    <property type="match status" value="1"/>
</dbReference>
<dbReference type="Proteomes" id="UP000321083">
    <property type="component" value="Unassembled WGS sequence"/>
</dbReference>
<dbReference type="EMBL" id="SRHE01000193">
    <property type="protein sequence ID" value="TWW09729.1"/>
    <property type="molecule type" value="Genomic_DNA"/>
</dbReference>
<dbReference type="InterPro" id="IPR051012">
    <property type="entry name" value="CellSynth/LPSAsmb/PSIAsmb"/>
</dbReference>
<dbReference type="Pfam" id="PF13432">
    <property type="entry name" value="TPR_16"/>
    <property type="match status" value="1"/>
</dbReference>
<evidence type="ECO:0000313" key="3">
    <source>
        <dbReference type="EMBL" id="TWW09729.1"/>
    </source>
</evidence>
<dbReference type="SMART" id="SM00028">
    <property type="entry name" value="TPR"/>
    <property type="match status" value="3"/>
</dbReference>